<comment type="caution">
    <text evidence="1">The sequence shown here is derived from an EMBL/GenBank/DDBJ whole genome shotgun (WGS) entry which is preliminary data.</text>
</comment>
<dbReference type="EMBL" id="LBSJ01000021">
    <property type="protein sequence ID" value="KKQ15171.1"/>
    <property type="molecule type" value="Genomic_DNA"/>
</dbReference>
<evidence type="ECO:0000313" key="1">
    <source>
        <dbReference type="EMBL" id="KKQ15171.1"/>
    </source>
</evidence>
<protein>
    <submittedName>
        <fullName evidence="1">Uncharacterized protein</fullName>
    </submittedName>
</protein>
<sequence>MSNKENPFENFVERWPMPESMHSEEFHDWIKGLDPEDQKKVSGHLSNFMRRSLDGMSLEQVIGKDPITEAPDAYQNAFPSTDIPDIFKSAFEKGSDSK</sequence>
<dbReference type="Proteomes" id="UP000034448">
    <property type="component" value="Unassembled WGS sequence"/>
</dbReference>
<name>A0A0G0IGK8_9BACT</name>
<accession>A0A0G0IGK8</accession>
<evidence type="ECO:0000313" key="2">
    <source>
        <dbReference type="Proteomes" id="UP000034448"/>
    </source>
</evidence>
<gene>
    <name evidence="1" type="ORF">US28_C0021G0002</name>
</gene>
<proteinExistence type="predicted"/>
<reference evidence="1 2" key="1">
    <citation type="journal article" date="2015" name="Nature">
        <title>rRNA introns, odd ribosomes, and small enigmatic genomes across a large radiation of phyla.</title>
        <authorList>
            <person name="Brown C.T."/>
            <person name="Hug L.A."/>
            <person name="Thomas B.C."/>
            <person name="Sharon I."/>
            <person name="Castelle C.J."/>
            <person name="Singh A."/>
            <person name="Wilkins M.J."/>
            <person name="Williams K.H."/>
            <person name="Banfield J.F."/>
        </authorList>
    </citation>
    <scope>NUCLEOTIDE SEQUENCE [LARGE SCALE GENOMIC DNA]</scope>
</reference>
<organism evidence="1 2">
    <name type="scientific">Candidatus Daviesbacteria bacterium GW2011_GWA1_36_8</name>
    <dbReference type="NCBI Taxonomy" id="1618417"/>
    <lineage>
        <taxon>Bacteria</taxon>
        <taxon>Candidatus Daviesiibacteriota</taxon>
    </lineage>
</organism>
<dbReference type="AlphaFoldDB" id="A0A0G0IGK8"/>